<sequence>MQEILSVQYAGAGDTQNTPPEQTSAFNILDLYTPDPLVLTCDTPFLIFIHGGAWRAGKPSDYRNLAHQFVGRGFGVAAVGYRLSTKTSSQETAPISHPAHVIDVAAGVAWLIAHCIEPGKVVDSKGAGKVMRLWNPKNWFIAGHSAGAQLGSLLSLNSNYIQKSLANLLQNSAEPSLSTWRDRFRGYIGVEGIYDIPLLVATYPSYRDWFISNAFGKEGDARWIDGSPVLTQLVDTDFSASHLVIFSKNDGLVDIAQSQRWVDRLKKIAKNDVAKINGTSDTKWTVDEEFDSILSNHDDVLADPLFFEIVKNWIKRKAI</sequence>
<feature type="domain" description="BD-FAE-like" evidence="2">
    <location>
        <begin position="29"/>
        <end position="115"/>
    </location>
</feature>
<dbReference type="InterPro" id="IPR050300">
    <property type="entry name" value="GDXG_lipolytic_enzyme"/>
</dbReference>
<name>A0AAD5TB11_9FUNG</name>
<protein>
    <submittedName>
        <fullName evidence="3">Kynurenine formamidase</fullName>
    </submittedName>
</protein>
<dbReference type="EMBL" id="JADGJH010000310">
    <property type="protein sequence ID" value="KAJ3131196.1"/>
    <property type="molecule type" value="Genomic_DNA"/>
</dbReference>
<dbReference type="InterPro" id="IPR029058">
    <property type="entry name" value="AB_hydrolase_fold"/>
</dbReference>
<gene>
    <name evidence="3" type="primary">BNA7</name>
    <name evidence="3" type="ORF">HK100_006670</name>
</gene>
<reference evidence="3" key="1">
    <citation type="submission" date="2020-05" db="EMBL/GenBank/DDBJ databases">
        <title>Phylogenomic resolution of chytrid fungi.</title>
        <authorList>
            <person name="Stajich J.E."/>
            <person name="Amses K."/>
            <person name="Simmons R."/>
            <person name="Seto K."/>
            <person name="Myers J."/>
            <person name="Bonds A."/>
            <person name="Quandt C.A."/>
            <person name="Barry K."/>
            <person name="Liu P."/>
            <person name="Grigoriev I."/>
            <person name="Longcore J.E."/>
            <person name="James T.Y."/>
        </authorList>
    </citation>
    <scope>NUCLEOTIDE SEQUENCE</scope>
    <source>
        <strain evidence="3">JEL0513</strain>
    </source>
</reference>
<dbReference type="AlphaFoldDB" id="A0AAD5TB11"/>
<keyword evidence="4" id="KW-1185">Reference proteome</keyword>
<keyword evidence="1" id="KW-0378">Hydrolase</keyword>
<evidence type="ECO:0000256" key="1">
    <source>
        <dbReference type="ARBA" id="ARBA00022801"/>
    </source>
</evidence>
<dbReference type="Gene3D" id="3.40.50.1820">
    <property type="entry name" value="alpha/beta hydrolase"/>
    <property type="match status" value="1"/>
</dbReference>
<comment type="caution">
    <text evidence="3">The sequence shown here is derived from an EMBL/GenBank/DDBJ whole genome shotgun (WGS) entry which is preliminary data.</text>
</comment>
<accession>A0AAD5TB11</accession>
<dbReference type="PANTHER" id="PTHR48081">
    <property type="entry name" value="AB HYDROLASE SUPERFAMILY PROTEIN C4A8.06C"/>
    <property type="match status" value="1"/>
</dbReference>
<evidence type="ECO:0000313" key="3">
    <source>
        <dbReference type="EMBL" id="KAJ3131196.1"/>
    </source>
</evidence>
<organism evidence="3 4">
    <name type="scientific">Physocladia obscura</name>
    <dbReference type="NCBI Taxonomy" id="109957"/>
    <lineage>
        <taxon>Eukaryota</taxon>
        <taxon>Fungi</taxon>
        <taxon>Fungi incertae sedis</taxon>
        <taxon>Chytridiomycota</taxon>
        <taxon>Chytridiomycota incertae sedis</taxon>
        <taxon>Chytridiomycetes</taxon>
        <taxon>Chytridiales</taxon>
        <taxon>Chytriomycetaceae</taxon>
        <taxon>Physocladia</taxon>
    </lineage>
</organism>
<dbReference type="Proteomes" id="UP001211907">
    <property type="component" value="Unassembled WGS sequence"/>
</dbReference>
<evidence type="ECO:0000259" key="2">
    <source>
        <dbReference type="Pfam" id="PF20434"/>
    </source>
</evidence>
<dbReference type="SUPFAM" id="SSF53474">
    <property type="entry name" value="alpha/beta-Hydrolases"/>
    <property type="match status" value="1"/>
</dbReference>
<dbReference type="GO" id="GO:0016787">
    <property type="term" value="F:hydrolase activity"/>
    <property type="evidence" value="ECO:0007669"/>
    <property type="project" value="UniProtKB-KW"/>
</dbReference>
<dbReference type="PANTHER" id="PTHR48081:SF33">
    <property type="entry name" value="KYNURENINE FORMAMIDASE"/>
    <property type="match status" value="1"/>
</dbReference>
<evidence type="ECO:0000313" key="4">
    <source>
        <dbReference type="Proteomes" id="UP001211907"/>
    </source>
</evidence>
<proteinExistence type="predicted"/>
<dbReference type="InterPro" id="IPR049492">
    <property type="entry name" value="BD-FAE-like_dom"/>
</dbReference>
<dbReference type="Pfam" id="PF20434">
    <property type="entry name" value="BD-FAE"/>
    <property type="match status" value="1"/>
</dbReference>